<evidence type="ECO:0000259" key="2">
    <source>
        <dbReference type="Pfam" id="PF00487"/>
    </source>
</evidence>
<dbReference type="GO" id="GO:0006629">
    <property type="term" value="P:lipid metabolic process"/>
    <property type="evidence" value="ECO:0007669"/>
    <property type="project" value="InterPro"/>
</dbReference>
<evidence type="ECO:0000256" key="1">
    <source>
        <dbReference type="SAM" id="Phobius"/>
    </source>
</evidence>
<feature type="transmembrane region" description="Helical" evidence="1">
    <location>
        <begin position="89"/>
        <end position="113"/>
    </location>
</feature>
<keyword evidence="4" id="KW-1185">Reference proteome</keyword>
<dbReference type="CDD" id="cd03507">
    <property type="entry name" value="Delta12-FADS-like"/>
    <property type="match status" value="1"/>
</dbReference>
<dbReference type="InterPro" id="IPR012171">
    <property type="entry name" value="Fatty_acid_desaturase"/>
</dbReference>
<dbReference type="GO" id="GO:0016491">
    <property type="term" value="F:oxidoreductase activity"/>
    <property type="evidence" value="ECO:0007669"/>
    <property type="project" value="InterPro"/>
</dbReference>
<dbReference type="PANTHER" id="PTHR32100">
    <property type="entry name" value="OMEGA-6 FATTY ACID DESATURASE, CHLOROPLASTIC"/>
    <property type="match status" value="1"/>
</dbReference>
<keyword evidence="1" id="KW-0812">Transmembrane</keyword>
<feature type="domain" description="Fatty acid desaturase" evidence="2">
    <location>
        <begin position="95"/>
        <end position="368"/>
    </location>
</feature>
<gene>
    <name evidence="3" type="ORF">SISNIDRAFT_448938</name>
</gene>
<dbReference type="AlphaFoldDB" id="A0A165A994"/>
<reference evidence="3 4" key="1">
    <citation type="journal article" date="2016" name="Mol. Biol. Evol.">
        <title>Comparative Genomics of Early-Diverging Mushroom-Forming Fungi Provides Insights into the Origins of Lignocellulose Decay Capabilities.</title>
        <authorList>
            <person name="Nagy L.G."/>
            <person name="Riley R."/>
            <person name="Tritt A."/>
            <person name="Adam C."/>
            <person name="Daum C."/>
            <person name="Floudas D."/>
            <person name="Sun H."/>
            <person name="Yadav J.S."/>
            <person name="Pangilinan J."/>
            <person name="Larsson K.H."/>
            <person name="Matsuura K."/>
            <person name="Barry K."/>
            <person name="Labutti K."/>
            <person name="Kuo R."/>
            <person name="Ohm R.A."/>
            <person name="Bhattacharya S.S."/>
            <person name="Shirouzu T."/>
            <person name="Yoshinaga Y."/>
            <person name="Martin F.M."/>
            <person name="Grigoriev I.V."/>
            <person name="Hibbett D.S."/>
        </authorList>
    </citation>
    <scope>NUCLEOTIDE SEQUENCE [LARGE SCALE GENOMIC DNA]</scope>
    <source>
        <strain evidence="3 4">HHB9708</strain>
    </source>
</reference>
<sequence length="434" mass="50254">MLSFLAFPVLNLNGPEYEARKNKPFLPPHVKIEDLNKAIPKHLFKPDTKRGMAYVVRDLGFSIGLLVLASRIDPLVASMNHRGEWTCFVLATVLWCLYWFFQSLVAAGIFCLGHEAGHGSLTRYRLLNDTIGFSLHSVLLIPYFSWKTTHHAHHRATGSLENDENYVPKTRQRVSLPPASTARRTDYADIFEETPLFTLFRVFVMQAVGWWMYLSFNTLGSPKYPEWTTNHFQPSSPLFKDTQAHLVILSDCGVAAMAFILDCLCRQYTFYAIFKFYVVPYLLMNHWIVMFTFLHHSDPTIPHYRHNVWTKTRGALATVDRPLLGWMGRFFLHNISHDHVAHHLFLKVPFYNGPEVTRYIKAVLKDDYNYDSTNSFYALWRSFNECQFIEEDECIVFYKNRHGECARTVAQDLGSFQECSARCSTSTESDDELL</sequence>
<feature type="transmembrane region" description="Helical" evidence="1">
    <location>
        <begin position="194"/>
        <end position="213"/>
    </location>
</feature>
<protein>
    <submittedName>
        <fullName evidence="3">Delta-12 fatty acid desaturase</fullName>
    </submittedName>
</protein>
<name>A0A165A994_9AGAM</name>
<evidence type="ECO:0000313" key="4">
    <source>
        <dbReference type="Proteomes" id="UP000076722"/>
    </source>
</evidence>
<dbReference type="OrthoDB" id="1461976at2759"/>
<proteinExistence type="predicted"/>
<dbReference type="STRING" id="1314777.A0A165A994"/>
<dbReference type="Pfam" id="PF00487">
    <property type="entry name" value="FA_desaturase"/>
    <property type="match status" value="1"/>
</dbReference>
<dbReference type="InterPro" id="IPR005804">
    <property type="entry name" value="FA_desaturase_dom"/>
</dbReference>
<accession>A0A165A994</accession>
<feature type="transmembrane region" description="Helical" evidence="1">
    <location>
        <begin position="244"/>
        <end position="264"/>
    </location>
</feature>
<organism evidence="3 4">
    <name type="scientific">Sistotremastrum niveocremeum HHB9708</name>
    <dbReference type="NCBI Taxonomy" id="1314777"/>
    <lineage>
        <taxon>Eukaryota</taxon>
        <taxon>Fungi</taxon>
        <taxon>Dikarya</taxon>
        <taxon>Basidiomycota</taxon>
        <taxon>Agaricomycotina</taxon>
        <taxon>Agaricomycetes</taxon>
        <taxon>Sistotremastrales</taxon>
        <taxon>Sistotremastraceae</taxon>
        <taxon>Sertulicium</taxon>
        <taxon>Sertulicium niveocremeum</taxon>
    </lineage>
</organism>
<evidence type="ECO:0000313" key="3">
    <source>
        <dbReference type="EMBL" id="KZS98652.1"/>
    </source>
</evidence>
<keyword evidence="1" id="KW-1133">Transmembrane helix</keyword>
<feature type="transmembrane region" description="Helical" evidence="1">
    <location>
        <begin position="276"/>
        <end position="294"/>
    </location>
</feature>
<keyword evidence="1" id="KW-0472">Membrane</keyword>
<dbReference type="EMBL" id="KV419395">
    <property type="protein sequence ID" value="KZS98652.1"/>
    <property type="molecule type" value="Genomic_DNA"/>
</dbReference>
<dbReference type="Proteomes" id="UP000076722">
    <property type="component" value="Unassembled WGS sequence"/>
</dbReference>